<dbReference type="EMBL" id="AP027079">
    <property type="protein sequence ID" value="BDU70299.1"/>
    <property type="molecule type" value="Genomic_DNA"/>
</dbReference>
<dbReference type="SUPFAM" id="SSF56801">
    <property type="entry name" value="Acetyl-CoA synthetase-like"/>
    <property type="match status" value="1"/>
</dbReference>
<name>A0ABM8DTE0_9BACT</name>
<proteinExistence type="predicted"/>
<evidence type="ECO:0000313" key="2">
    <source>
        <dbReference type="Proteomes" id="UP001242010"/>
    </source>
</evidence>
<protein>
    <submittedName>
        <fullName evidence="1">Uncharacterized protein</fullName>
    </submittedName>
</protein>
<gene>
    <name evidence="1" type="ORF">GETHOR_24000</name>
</gene>
<sequence>MKRFDFADPALALRYFAMASTLRDLLIQRAARLQGRPALTAPGWGTLSYAQLRNRAEGVALGLLAAPPAPAVFSATGTPWDWAAELAAAASGLTWDPEGQRVPPEILGGSRFNLDEGRGPYHTREQSVSGATPFSGGLTHGELMLRLQRLNRTLGWDHDTRVDLPQTRLGEIPLRAALWSLLYAGGHAVLVEAPASQGLRARFRSPKPEWDPAPFAAFWTA</sequence>
<organism evidence="1 2">
    <name type="scientific">Geothrix oryzae</name>
    <dbReference type="NCBI Taxonomy" id="2927975"/>
    <lineage>
        <taxon>Bacteria</taxon>
        <taxon>Pseudomonadati</taxon>
        <taxon>Acidobacteriota</taxon>
        <taxon>Holophagae</taxon>
        <taxon>Holophagales</taxon>
        <taxon>Holophagaceae</taxon>
        <taxon>Geothrix</taxon>
    </lineage>
</organism>
<reference evidence="2" key="1">
    <citation type="journal article" date="2023" name="Int. J. Syst. Evol. Microbiol.">
        <title>Mesoterricola silvestris gen. nov., sp. nov., Mesoterricola sediminis sp. nov., Geothrix oryzae sp. nov., Geothrix edaphica sp. nov., Geothrix rubra sp. nov., and Geothrix limicola sp. nov., six novel members of Acidobacteriota isolated from soils.</title>
        <authorList>
            <person name="Itoh H."/>
            <person name="Sugisawa Y."/>
            <person name="Mise K."/>
            <person name="Xu Z."/>
            <person name="Kuniyasu M."/>
            <person name="Ushijima N."/>
            <person name="Kawano K."/>
            <person name="Kobayashi E."/>
            <person name="Shiratori Y."/>
            <person name="Masuda Y."/>
            <person name="Senoo K."/>
        </authorList>
    </citation>
    <scope>NUCLEOTIDE SEQUENCE [LARGE SCALE GENOMIC DNA]</scope>
    <source>
        <strain evidence="2">Red222</strain>
    </source>
</reference>
<accession>A0ABM8DTE0</accession>
<keyword evidence="2" id="KW-1185">Reference proteome</keyword>
<dbReference type="RefSeq" id="WP_286354018.1">
    <property type="nucleotide sequence ID" value="NZ_AP027079.1"/>
</dbReference>
<dbReference type="Proteomes" id="UP001242010">
    <property type="component" value="Chromosome"/>
</dbReference>
<evidence type="ECO:0000313" key="1">
    <source>
        <dbReference type="EMBL" id="BDU70299.1"/>
    </source>
</evidence>